<name>A0A6C0BU61_9ZZZZ</name>
<dbReference type="SUPFAM" id="SSF57667">
    <property type="entry name" value="beta-beta-alpha zinc fingers"/>
    <property type="match status" value="1"/>
</dbReference>
<proteinExistence type="predicted"/>
<evidence type="ECO:0000313" key="1">
    <source>
        <dbReference type="EMBL" id="QHS95109.1"/>
    </source>
</evidence>
<accession>A0A6C0BU61</accession>
<protein>
    <recommendedName>
        <fullName evidence="2">C2H2-type domain-containing protein</fullName>
    </recommendedName>
</protein>
<dbReference type="InterPro" id="IPR036236">
    <property type="entry name" value="Znf_C2H2_sf"/>
</dbReference>
<dbReference type="EMBL" id="MN739240">
    <property type="protein sequence ID" value="QHS95109.1"/>
    <property type="molecule type" value="Genomic_DNA"/>
</dbReference>
<evidence type="ECO:0008006" key="2">
    <source>
        <dbReference type="Google" id="ProtNLM"/>
    </source>
</evidence>
<organism evidence="1">
    <name type="scientific">viral metagenome</name>
    <dbReference type="NCBI Taxonomy" id="1070528"/>
    <lineage>
        <taxon>unclassified sequences</taxon>
        <taxon>metagenomes</taxon>
        <taxon>organismal metagenomes</taxon>
    </lineage>
</organism>
<dbReference type="AlphaFoldDB" id="A0A6C0BU61"/>
<sequence length="321" mass="36469">MLTDANKKTSKNIEKFYCEKCDFKCSKKGDYSRHLTTRKHIKLTDANFDANFTKKKLTSKTENDDLNKFVCECGSSFSHKSSLSRHKKICLDITPIPVTTTESKPTNDIISVDQFVDVVNKCVKLSEDNQALTKKVIELAEKPNVVNNTQNVNTVFNLNVFLNENCKDALNLTDFVKNLKLQLEDLENMGKLGFVDGMSNIIIKGLEELDIEKRPIHCTDSRRDVLYIKENDTWEKDKSVTTEKISSAMEDIKKKNVVQMKEWVEKYPAAKNGGSQKGDEYHKIVSNMFGCNGDPDKNTKKIIKNIARHTSINKGSGKEIK</sequence>
<reference evidence="1" key="1">
    <citation type="journal article" date="2020" name="Nature">
        <title>Giant virus diversity and host interactions through global metagenomics.</title>
        <authorList>
            <person name="Schulz F."/>
            <person name="Roux S."/>
            <person name="Paez-Espino D."/>
            <person name="Jungbluth S."/>
            <person name="Walsh D.A."/>
            <person name="Denef V.J."/>
            <person name="McMahon K.D."/>
            <person name="Konstantinidis K.T."/>
            <person name="Eloe-Fadrosh E.A."/>
            <person name="Kyrpides N.C."/>
            <person name="Woyke T."/>
        </authorList>
    </citation>
    <scope>NUCLEOTIDE SEQUENCE</scope>
    <source>
        <strain evidence="1">GVMAG-M-3300018428-16</strain>
    </source>
</reference>